<keyword evidence="3" id="KW-0378">Hydrolase</keyword>
<dbReference type="PANTHER" id="PTHR21240">
    <property type="entry name" value="2-AMINO-3-CARBOXYLMUCONATE-6-SEMIALDEHYDE DECARBOXYLASE"/>
    <property type="match status" value="1"/>
</dbReference>
<dbReference type="GO" id="GO:0016787">
    <property type="term" value="F:hydrolase activity"/>
    <property type="evidence" value="ECO:0007669"/>
    <property type="project" value="UniProtKB-KW"/>
</dbReference>
<evidence type="ECO:0000313" key="3">
    <source>
        <dbReference type="EMBL" id="EFQ24336.1"/>
    </source>
</evidence>
<keyword evidence="1" id="KW-0456">Lyase</keyword>
<reference evidence="3 4" key="1">
    <citation type="journal article" date="2010" name="Stand. Genomic Sci.">
        <title>Non-contiguous finished genome sequence of Aminomonas paucivorans type strain (GLU-3).</title>
        <authorList>
            <person name="Pitluck S."/>
            <person name="Yasawong M."/>
            <person name="Held B."/>
            <person name="Lapidus A."/>
            <person name="Nolan M."/>
            <person name="Copeland A."/>
            <person name="Lucas S."/>
            <person name="Del Rio T.G."/>
            <person name="Tice H."/>
            <person name="Cheng J.F."/>
            <person name="Chertkov O."/>
            <person name="Goodwin L."/>
            <person name="Tapia R."/>
            <person name="Han C."/>
            <person name="Liolios K."/>
            <person name="Ivanova N."/>
            <person name="Mavromatis K."/>
            <person name="Ovchinnikova G."/>
            <person name="Pati A."/>
            <person name="Chen A."/>
            <person name="Palaniappan K."/>
            <person name="Land M."/>
            <person name="Hauser L."/>
            <person name="Chang Y.J."/>
            <person name="Jeffries C.D."/>
            <person name="Pukall R."/>
            <person name="Spring S."/>
            <person name="Rohde M."/>
            <person name="Sikorski J."/>
            <person name="Goker M."/>
            <person name="Woyke T."/>
            <person name="Bristow J."/>
            <person name="Eisen J.A."/>
            <person name="Markowitz V."/>
            <person name="Hugenholtz P."/>
            <person name="Kyrpides N.C."/>
            <person name="Klenk H.P."/>
        </authorList>
    </citation>
    <scope>NUCLEOTIDE SEQUENCE [LARGE SCALE GENOMIC DNA]</scope>
    <source>
        <strain evidence="3 4">DSM 12260</strain>
    </source>
</reference>
<dbReference type="GO" id="GO:0019748">
    <property type="term" value="P:secondary metabolic process"/>
    <property type="evidence" value="ECO:0007669"/>
    <property type="project" value="TreeGrafter"/>
</dbReference>
<organism evidence="3 4">
    <name type="scientific">Aminomonas paucivorans DSM 12260</name>
    <dbReference type="NCBI Taxonomy" id="584708"/>
    <lineage>
        <taxon>Bacteria</taxon>
        <taxon>Thermotogati</taxon>
        <taxon>Synergistota</taxon>
        <taxon>Synergistia</taxon>
        <taxon>Synergistales</taxon>
        <taxon>Synergistaceae</taxon>
        <taxon>Aminomonas</taxon>
    </lineage>
</organism>
<dbReference type="RefSeq" id="WP_006301572.1">
    <property type="nucleotide sequence ID" value="NZ_CM001022.1"/>
</dbReference>
<feature type="domain" description="Amidohydrolase-related" evidence="2">
    <location>
        <begin position="3"/>
        <end position="277"/>
    </location>
</feature>
<proteinExistence type="predicted"/>
<evidence type="ECO:0000256" key="1">
    <source>
        <dbReference type="ARBA" id="ARBA00023239"/>
    </source>
</evidence>
<dbReference type="PANTHER" id="PTHR21240:SF28">
    <property type="entry name" value="ISO-OROTATE DECARBOXYLASE (EUROFUNG)"/>
    <property type="match status" value="1"/>
</dbReference>
<dbReference type="AlphaFoldDB" id="E3CWI1"/>
<dbReference type="eggNOG" id="COG2159">
    <property type="taxonomic scope" value="Bacteria"/>
</dbReference>
<evidence type="ECO:0000313" key="4">
    <source>
        <dbReference type="Proteomes" id="UP000005096"/>
    </source>
</evidence>
<dbReference type="InterPro" id="IPR032466">
    <property type="entry name" value="Metal_Hydrolase"/>
</dbReference>
<evidence type="ECO:0000259" key="2">
    <source>
        <dbReference type="Pfam" id="PF04909"/>
    </source>
</evidence>
<dbReference type="GO" id="GO:0005737">
    <property type="term" value="C:cytoplasm"/>
    <property type="evidence" value="ECO:0007669"/>
    <property type="project" value="TreeGrafter"/>
</dbReference>
<dbReference type="InterPro" id="IPR032465">
    <property type="entry name" value="ACMSD"/>
</dbReference>
<accession>E3CWI1</accession>
<dbReference type="STRING" id="584708.Apau_1922"/>
<sequence>MIIDSHVHIYPPEVVRDAESIGEREPYFRKLTSSPVHRWGTAEDLLARMDADGVDQSWACGFAFADLGLCRLCNDYVLEAAERSGGRLRPLAVVPPLARGAMGEIERAASRGAIGVGELFPQGQGFDLTDPRQTWRLAGVCHEGGLFALVHTAEPVGHDYPGKGDVGPREAAAFCEHHPETPVVFAHFGGGLWLYEQMPEMRRILSNAWYDTAAAPFLYRPGVFDALFASGVGGKLLYGSDFPLLGLPRYRRLLEGSRLGEEDRARLLGGNAQRLLGSLTVPLPCS</sequence>
<keyword evidence="4" id="KW-1185">Reference proteome</keyword>
<protein>
    <submittedName>
        <fullName evidence="3">Amidohydrolase 2</fullName>
    </submittedName>
</protein>
<dbReference type="SUPFAM" id="SSF51556">
    <property type="entry name" value="Metallo-dependent hydrolases"/>
    <property type="match status" value="1"/>
</dbReference>
<dbReference type="Proteomes" id="UP000005096">
    <property type="component" value="Chromosome"/>
</dbReference>
<name>E3CWI1_9BACT</name>
<gene>
    <name evidence="3" type="ORF">Apau_1922</name>
</gene>
<dbReference type="EMBL" id="CM001022">
    <property type="protein sequence ID" value="EFQ24336.1"/>
    <property type="molecule type" value="Genomic_DNA"/>
</dbReference>
<dbReference type="OrthoDB" id="9771932at2"/>
<dbReference type="GO" id="GO:0016831">
    <property type="term" value="F:carboxy-lyase activity"/>
    <property type="evidence" value="ECO:0007669"/>
    <property type="project" value="InterPro"/>
</dbReference>
<dbReference type="Pfam" id="PF04909">
    <property type="entry name" value="Amidohydro_2"/>
    <property type="match status" value="1"/>
</dbReference>
<dbReference type="PaxDb" id="584708-Apau_1922"/>
<dbReference type="Gene3D" id="3.20.20.140">
    <property type="entry name" value="Metal-dependent hydrolases"/>
    <property type="match status" value="1"/>
</dbReference>
<dbReference type="InterPro" id="IPR006680">
    <property type="entry name" value="Amidohydro-rel"/>
</dbReference>
<dbReference type="HOGENOM" id="CLU_044590_6_1_0"/>